<sequence>MRWLPTCTESNTGKESLQLGCNETWDENDTFVNVQIGFAKSVGRENTDVVLRSLCLQHLDYVYASSRYGRKAGTTQLNGFVTLPKLVLTRLGAKKHRDPILVDSIHGSIE</sequence>
<accession>A0AA88WBQ8</accession>
<comment type="caution">
    <text evidence="1">The sequence shown here is derived from an EMBL/GenBank/DDBJ whole genome shotgun (WGS) entry which is preliminary data.</text>
</comment>
<name>A0AA88WBQ8_9ASTE</name>
<reference evidence="1" key="1">
    <citation type="submission" date="2022-12" db="EMBL/GenBank/DDBJ databases">
        <title>Draft genome assemblies for two species of Escallonia (Escalloniales).</title>
        <authorList>
            <person name="Chanderbali A."/>
            <person name="Dervinis C."/>
            <person name="Anghel I."/>
            <person name="Soltis D."/>
            <person name="Soltis P."/>
            <person name="Zapata F."/>
        </authorList>
    </citation>
    <scope>NUCLEOTIDE SEQUENCE</scope>
    <source>
        <strain evidence="1">UCBG64.0493</strain>
        <tissue evidence="1">Leaf</tissue>
    </source>
</reference>
<proteinExistence type="predicted"/>
<organism evidence="1 2">
    <name type="scientific">Escallonia herrerae</name>
    <dbReference type="NCBI Taxonomy" id="1293975"/>
    <lineage>
        <taxon>Eukaryota</taxon>
        <taxon>Viridiplantae</taxon>
        <taxon>Streptophyta</taxon>
        <taxon>Embryophyta</taxon>
        <taxon>Tracheophyta</taxon>
        <taxon>Spermatophyta</taxon>
        <taxon>Magnoliopsida</taxon>
        <taxon>eudicotyledons</taxon>
        <taxon>Gunneridae</taxon>
        <taxon>Pentapetalae</taxon>
        <taxon>asterids</taxon>
        <taxon>campanulids</taxon>
        <taxon>Escalloniales</taxon>
        <taxon>Escalloniaceae</taxon>
        <taxon>Escallonia</taxon>
    </lineage>
</organism>
<evidence type="ECO:0000313" key="2">
    <source>
        <dbReference type="Proteomes" id="UP001188597"/>
    </source>
</evidence>
<dbReference type="AlphaFoldDB" id="A0AA88WBQ8"/>
<evidence type="ECO:0000313" key="1">
    <source>
        <dbReference type="EMBL" id="KAK3024702.1"/>
    </source>
</evidence>
<dbReference type="Proteomes" id="UP001188597">
    <property type="component" value="Unassembled WGS sequence"/>
</dbReference>
<keyword evidence="2" id="KW-1185">Reference proteome</keyword>
<gene>
    <name evidence="1" type="ORF">RJ639_042924</name>
</gene>
<protein>
    <submittedName>
        <fullName evidence="1">Uncharacterized protein</fullName>
    </submittedName>
</protein>
<dbReference type="EMBL" id="JAVXUP010000589">
    <property type="protein sequence ID" value="KAK3024702.1"/>
    <property type="molecule type" value="Genomic_DNA"/>
</dbReference>